<evidence type="ECO:0000256" key="1">
    <source>
        <dbReference type="SAM" id="MobiDB-lite"/>
    </source>
</evidence>
<dbReference type="GO" id="GO:0048364">
    <property type="term" value="P:root development"/>
    <property type="evidence" value="ECO:0007669"/>
    <property type="project" value="InterPro"/>
</dbReference>
<name>A0AAN7RAB0_TRANT</name>
<dbReference type="PANTHER" id="PTHR33070:SF109">
    <property type="entry name" value="DOMAIN PROTEIN, PUTATIVE (DUF241)-RELATED"/>
    <property type="match status" value="1"/>
</dbReference>
<protein>
    <submittedName>
        <fullName evidence="2">Uncharacterized protein</fullName>
    </submittedName>
</protein>
<evidence type="ECO:0000313" key="3">
    <source>
        <dbReference type="Proteomes" id="UP001346149"/>
    </source>
</evidence>
<dbReference type="Proteomes" id="UP001346149">
    <property type="component" value="Unassembled WGS sequence"/>
</dbReference>
<evidence type="ECO:0000313" key="2">
    <source>
        <dbReference type="EMBL" id="KAK4791643.1"/>
    </source>
</evidence>
<dbReference type="EMBL" id="JAXQNO010000009">
    <property type="protein sequence ID" value="KAK4791643.1"/>
    <property type="molecule type" value="Genomic_DNA"/>
</dbReference>
<dbReference type="InterPro" id="IPR004320">
    <property type="entry name" value="BPS1_pln"/>
</dbReference>
<reference evidence="2 3" key="1">
    <citation type="journal article" date="2023" name="Hortic Res">
        <title>Pangenome of water caltrop reveals structural variations and asymmetric subgenome divergence after allopolyploidization.</title>
        <authorList>
            <person name="Zhang X."/>
            <person name="Chen Y."/>
            <person name="Wang L."/>
            <person name="Yuan Y."/>
            <person name="Fang M."/>
            <person name="Shi L."/>
            <person name="Lu R."/>
            <person name="Comes H.P."/>
            <person name="Ma Y."/>
            <person name="Chen Y."/>
            <person name="Huang G."/>
            <person name="Zhou Y."/>
            <person name="Zheng Z."/>
            <person name="Qiu Y."/>
        </authorList>
    </citation>
    <scope>NUCLEOTIDE SEQUENCE [LARGE SCALE GENOMIC DNA]</scope>
    <source>
        <strain evidence="2">F231</strain>
    </source>
</reference>
<keyword evidence="3" id="KW-1185">Reference proteome</keyword>
<proteinExistence type="predicted"/>
<dbReference type="GO" id="GO:0048367">
    <property type="term" value="P:shoot system development"/>
    <property type="evidence" value="ECO:0007669"/>
    <property type="project" value="InterPro"/>
</dbReference>
<organism evidence="2 3">
    <name type="scientific">Trapa natans</name>
    <name type="common">Water chestnut</name>
    <dbReference type="NCBI Taxonomy" id="22666"/>
    <lineage>
        <taxon>Eukaryota</taxon>
        <taxon>Viridiplantae</taxon>
        <taxon>Streptophyta</taxon>
        <taxon>Embryophyta</taxon>
        <taxon>Tracheophyta</taxon>
        <taxon>Spermatophyta</taxon>
        <taxon>Magnoliopsida</taxon>
        <taxon>eudicotyledons</taxon>
        <taxon>Gunneridae</taxon>
        <taxon>Pentapetalae</taxon>
        <taxon>rosids</taxon>
        <taxon>malvids</taxon>
        <taxon>Myrtales</taxon>
        <taxon>Lythraceae</taxon>
        <taxon>Trapa</taxon>
    </lineage>
</organism>
<gene>
    <name evidence="2" type="ORF">SAY86_032056</name>
</gene>
<dbReference type="AlphaFoldDB" id="A0AAN7RAB0"/>
<sequence>MAALSRKIRSISLPPRSHPSTARVEEELGKLRSWESSGEFSAYGSIAVGLAGLERLYICLDDLLGMGSTQQVLSQGGDQRIINELLDVSVMILDICGATRDLVLQVKDHLRDLESAVRRSRKEDSSIDMAIVGYSSLRKKTKKDARRIIARLREVDMNAAAAPPTLGDNRDLHFSAVVRALREASLVGVSVFRSVLLFLSGPTAGQAKWSLISRLMLKAGAVESEIKPVVVNTFEDVSAALRSVQLKGSDAEAMRVLQSRFRQLDVGIGSIEDGLESSFRRLVKTRATLLNLICH</sequence>
<dbReference type="PANTHER" id="PTHR33070">
    <property type="entry name" value="OS06G0725500 PROTEIN"/>
    <property type="match status" value="1"/>
</dbReference>
<accession>A0AAN7RAB0</accession>
<comment type="caution">
    <text evidence="2">The sequence shown here is derived from an EMBL/GenBank/DDBJ whole genome shotgun (WGS) entry which is preliminary data.</text>
</comment>
<dbReference type="Pfam" id="PF03087">
    <property type="entry name" value="BPS1"/>
    <property type="match status" value="1"/>
</dbReference>
<feature type="region of interest" description="Disordered" evidence="1">
    <location>
        <begin position="1"/>
        <end position="22"/>
    </location>
</feature>